<accession>A0A8C1VCK2</accession>
<dbReference type="CDD" id="cd01650">
    <property type="entry name" value="RT_nLTR_like"/>
    <property type="match status" value="1"/>
</dbReference>
<reference evidence="2" key="1">
    <citation type="submission" date="2025-08" db="UniProtKB">
        <authorList>
            <consortium name="Ensembl"/>
        </authorList>
    </citation>
    <scope>IDENTIFICATION</scope>
</reference>
<dbReference type="SUPFAM" id="SSF56672">
    <property type="entry name" value="DNA/RNA polymerases"/>
    <property type="match status" value="1"/>
</dbReference>
<dbReference type="Pfam" id="PF00078">
    <property type="entry name" value="RVT_1"/>
    <property type="match status" value="1"/>
</dbReference>
<dbReference type="AlphaFoldDB" id="A0A8C1VCK2"/>
<feature type="domain" description="Reverse transcriptase" evidence="1">
    <location>
        <begin position="313"/>
        <end position="582"/>
    </location>
</feature>
<name>A0A8C1VCK2_CYPCA</name>
<protein>
    <recommendedName>
        <fullName evidence="1">Reverse transcriptase domain-containing protein</fullName>
    </recommendedName>
</protein>
<dbReference type="Proteomes" id="UP000694700">
    <property type="component" value="Unplaced"/>
</dbReference>
<proteinExistence type="predicted"/>
<evidence type="ECO:0000313" key="3">
    <source>
        <dbReference type="Proteomes" id="UP000694700"/>
    </source>
</evidence>
<dbReference type="InterPro" id="IPR000477">
    <property type="entry name" value="RT_dom"/>
</dbReference>
<dbReference type="PROSITE" id="PS50878">
    <property type="entry name" value="RT_POL"/>
    <property type="match status" value="1"/>
</dbReference>
<evidence type="ECO:0000313" key="2">
    <source>
        <dbReference type="Ensembl" id="ENSCCRP00015049484.1"/>
    </source>
</evidence>
<dbReference type="PANTHER" id="PTHR33332">
    <property type="entry name" value="REVERSE TRANSCRIPTASE DOMAIN-CONTAINING PROTEIN"/>
    <property type="match status" value="1"/>
</dbReference>
<dbReference type="InterPro" id="IPR043502">
    <property type="entry name" value="DNA/RNA_pol_sf"/>
</dbReference>
<sequence>MTQMIHKPTRITKSSQTLLDLIFTNKPDRIRKIYNLITGLSDHNLTLVSRKLSKTRFKNQNSMKGKSMPFIASKDMALIENEIKQINWHDTIGSLPCEPACADLMSTIKGIILKYTRKRGKKTNKKYNLPWFNINLWELMKKRDASLKKFLKSKLNTDHLIFKSLRNKVTQQLRKARANFFLNVISEAKGNSKKLWKSIDKLLGREKSANKHLKLMVDGCIQDDDKIIAECFNDYFINSVREMSLSSPKIQLTQALTCNDSAFKFSLINTEKVENVISLLSNSKAKDIYGCDTAFLKQHKTSIMIPLVMIINKSFNENIFPSVFKPAIVTPVHKSGDTQEVSNYRPISILPAASKVIEKVVAEQLIAHLDSKSFFHPMQFGFRKKHSTETACCYFLEEIKTSLDQGGVVGAVFLDLRKAFDTVNHEVLIHKLAKYDISTNVQNWIKSYLINRKQCVQINGTLSTSLVSTMGVPQGSILGPLLFCLYINDLPSVCKGINIVMYADDTVLYTHGRSATDVAKKLSSVMSKVSHWLHDSCLTLNVEKTVTMFFTNRFILKTYPEILVNGQLIKHVDKFKYLGVILDSTLSFKGHVKKLCNKLKFNLVNFRYIRNSLTTEASSTYLNAMIIPHFLYCITSWSQACKTVIKPLESLYKNCLKIHDKKTRYYHHCQILVKYDILSFENLIKHSNVSMLHKIIYSATAPPLKKFVTLCSEKTVRTTRSVTRGECSFPQCKTQFGSSSFSCVAMRQWNTLPTEHILCTDSHTFSCLTKSWLLSKQVCTHL</sequence>
<evidence type="ECO:0000259" key="1">
    <source>
        <dbReference type="PROSITE" id="PS50878"/>
    </source>
</evidence>
<organism evidence="2 3">
    <name type="scientific">Cyprinus carpio</name>
    <name type="common">Common carp</name>
    <dbReference type="NCBI Taxonomy" id="7962"/>
    <lineage>
        <taxon>Eukaryota</taxon>
        <taxon>Metazoa</taxon>
        <taxon>Chordata</taxon>
        <taxon>Craniata</taxon>
        <taxon>Vertebrata</taxon>
        <taxon>Euteleostomi</taxon>
        <taxon>Actinopterygii</taxon>
        <taxon>Neopterygii</taxon>
        <taxon>Teleostei</taxon>
        <taxon>Ostariophysi</taxon>
        <taxon>Cypriniformes</taxon>
        <taxon>Cyprinidae</taxon>
        <taxon>Cyprininae</taxon>
        <taxon>Cyprinus</taxon>
    </lineage>
</organism>
<dbReference type="Ensembl" id="ENSCCRT00015051143.1">
    <property type="protein sequence ID" value="ENSCCRP00015049484.1"/>
    <property type="gene ID" value="ENSCCRG00015020445.1"/>
</dbReference>